<keyword evidence="6" id="KW-1185">Reference proteome</keyword>
<keyword evidence="5" id="KW-0325">Glycoprotein</keyword>
<dbReference type="InterPro" id="IPR029058">
    <property type="entry name" value="AB_hydrolase_fold"/>
</dbReference>
<evidence type="ECO:0000313" key="7">
    <source>
        <dbReference type="WBParaSite" id="Csp11.Scaffold412.g1083.t1"/>
    </source>
</evidence>
<dbReference type="Gene3D" id="3.40.50.1820">
    <property type="entry name" value="alpha/beta hydrolase"/>
    <property type="match status" value="1"/>
</dbReference>
<dbReference type="WBParaSite" id="Csp11.Scaffold412.g1083.t1">
    <property type="protein sequence ID" value="Csp11.Scaffold412.g1083.t1"/>
    <property type="gene ID" value="Csp11.Scaffold412.g1083"/>
</dbReference>
<keyword evidence="3" id="KW-0732">Signal</keyword>
<evidence type="ECO:0000256" key="5">
    <source>
        <dbReference type="ARBA" id="ARBA00023180"/>
    </source>
</evidence>
<name>A0A1I7SZT9_9PELO</name>
<dbReference type="InterPro" id="IPR042269">
    <property type="entry name" value="Ser_carbopepase_S28_SKS"/>
</dbReference>
<reference evidence="7" key="1">
    <citation type="submission" date="2016-11" db="UniProtKB">
        <authorList>
            <consortium name="WormBaseParasite"/>
        </authorList>
    </citation>
    <scope>IDENTIFICATION</scope>
</reference>
<proteinExistence type="inferred from homology"/>
<comment type="similarity">
    <text evidence="1">Belongs to the peptidase S28 family.</text>
</comment>
<evidence type="ECO:0000256" key="2">
    <source>
        <dbReference type="ARBA" id="ARBA00022670"/>
    </source>
</evidence>
<dbReference type="eggNOG" id="KOG2182">
    <property type="taxonomic scope" value="Eukaryota"/>
</dbReference>
<dbReference type="GO" id="GO:0070008">
    <property type="term" value="F:serine-type exopeptidase activity"/>
    <property type="evidence" value="ECO:0007669"/>
    <property type="project" value="InterPro"/>
</dbReference>
<dbReference type="SUPFAM" id="SSF53474">
    <property type="entry name" value="alpha/beta-Hydrolases"/>
    <property type="match status" value="1"/>
</dbReference>
<dbReference type="STRING" id="1561998.A0A1I7SZT9"/>
<dbReference type="GO" id="GO:0008239">
    <property type="term" value="F:dipeptidyl-peptidase activity"/>
    <property type="evidence" value="ECO:0007669"/>
    <property type="project" value="TreeGrafter"/>
</dbReference>
<evidence type="ECO:0000313" key="6">
    <source>
        <dbReference type="Proteomes" id="UP000095282"/>
    </source>
</evidence>
<dbReference type="InterPro" id="IPR008758">
    <property type="entry name" value="Peptidase_S28"/>
</dbReference>
<evidence type="ECO:0000256" key="3">
    <source>
        <dbReference type="ARBA" id="ARBA00022729"/>
    </source>
</evidence>
<keyword evidence="4" id="KW-0378">Hydrolase</keyword>
<dbReference type="AlphaFoldDB" id="A0A1I7SZT9"/>
<evidence type="ECO:0000256" key="1">
    <source>
        <dbReference type="ARBA" id="ARBA00011079"/>
    </source>
</evidence>
<dbReference type="Pfam" id="PF05577">
    <property type="entry name" value="Peptidase_S28"/>
    <property type="match status" value="1"/>
</dbReference>
<dbReference type="Gene3D" id="1.20.120.980">
    <property type="entry name" value="Serine carboxypeptidase S28, SKS domain"/>
    <property type="match status" value="1"/>
</dbReference>
<protein>
    <submittedName>
        <fullName evidence="7">Serine protease K12H4.7</fullName>
    </submittedName>
</protein>
<dbReference type="PANTHER" id="PTHR11010">
    <property type="entry name" value="PROTEASE S28 PRO-X CARBOXYPEPTIDASE-RELATED"/>
    <property type="match status" value="1"/>
</dbReference>
<sequence length="113" mass="12914">MNQLYGFKNPRWVTFGGSYPGSLSAWFRQKYPELTVGSVASSAPVNLKLDFYEYAMVVEDDLRLTDPNCAPAVKDAFTKIQQLSLTVDGRNQLNKYFKYDILNLLTRIMPTCF</sequence>
<accession>A0A1I7SZT9</accession>
<keyword evidence="2" id="KW-0645">Protease</keyword>
<dbReference type="PANTHER" id="PTHR11010:SF101">
    <property type="entry name" value="SERINE PROTEASE F56F10.1-RELATED"/>
    <property type="match status" value="1"/>
</dbReference>
<organism evidence="6 7">
    <name type="scientific">Caenorhabditis tropicalis</name>
    <dbReference type="NCBI Taxonomy" id="1561998"/>
    <lineage>
        <taxon>Eukaryota</taxon>
        <taxon>Metazoa</taxon>
        <taxon>Ecdysozoa</taxon>
        <taxon>Nematoda</taxon>
        <taxon>Chromadorea</taxon>
        <taxon>Rhabditida</taxon>
        <taxon>Rhabditina</taxon>
        <taxon>Rhabditomorpha</taxon>
        <taxon>Rhabditoidea</taxon>
        <taxon>Rhabditidae</taxon>
        <taxon>Peloderinae</taxon>
        <taxon>Caenorhabditis</taxon>
    </lineage>
</organism>
<evidence type="ECO:0000256" key="4">
    <source>
        <dbReference type="ARBA" id="ARBA00022801"/>
    </source>
</evidence>
<dbReference type="GO" id="GO:0006508">
    <property type="term" value="P:proteolysis"/>
    <property type="evidence" value="ECO:0007669"/>
    <property type="project" value="UniProtKB-KW"/>
</dbReference>
<dbReference type="Proteomes" id="UP000095282">
    <property type="component" value="Unplaced"/>
</dbReference>